<dbReference type="AlphaFoldDB" id="A0A7H0F1Z2"/>
<dbReference type="InterPro" id="IPR012338">
    <property type="entry name" value="Beta-lactam/transpept-like"/>
</dbReference>
<name>A0A7H0F1Z2_9CYAN</name>
<evidence type="ECO:0000256" key="7">
    <source>
        <dbReference type="ARBA" id="ARBA00022692"/>
    </source>
</evidence>
<evidence type="ECO:0000256" key="5">
    <source>
        <dbReference type="ARBA" id="ARBA00022676"/>
    </source>
</evidence>
<accession>A0A7H0F1Z2</accession>
<dbReference type="GO" id="GO:0071555">
    <property type="term" value="P:cell wall organization"/>
    <property type="evidence" value="ECO:0007669"/>
    <property type="project" value="UniProtKB-KW"/>
</dbReference>
<evidence type="ECO:0000256" key="16">
    <source>
        <dbReference type="ARBA" id="ARBA00049902"/>
    </source>
</evidence>
<reference evidence="21 22" key="1">
    <citation type="submission" date="2020-08" db="EMBL/GenBank/DDBJ databases">
        <title>Complete genome sequence of Raphidiopsis curvispora isolated from drinking water reservoir in South Korea.</title>
        <authorList>
            <person name="Jeong J."/>
        </authorList>
    </citation>
    <scope>NUCLEOTIDE SEQUENCE [LARGE SCALE GENOMIC DNA]</scope>
    <source>
        <strain evidence="21 22">GIHE-G1</strain>
    </source>
</reference>
<keyword evidence="12 18" id="KW-0472">Membrane</keyword>
<dbReference type="InterPro" id="IPR050396">
    <property type="entry name" value="Glycosyltr_51/Transpeptidase"/>
</dbReference>
<dbReference type="Gene3D" id="3.40.710.10">
    <property type="entry name" value="DD-peptidase/beta-lactamase superfamily"/>
    <property type="match status" value="1"/>
</dbReference>
<evidence type="ECO:0000313" key="22">
    <source>
        <dbReference type="Proteomes" id="UP000516013"/>
    </source>
</evidence>
<dbReference type="GO" id="GO:0009252">
    <property type="term" value="P:peptidoglycan biosynthetic process"/>
    <property type="evidence" value="ECO:0007669"/>
    <property type="project" value="UniProtKB-KW"/>
</dbReference>
<evidence type="ECO:0000256" key="11">
    <source>
        <dbReference type="ARBA" id="ARBA00022989"/>
    </source>
</evidence>
<keyword evidence="4" id="KW-0645">Protease</keyword>
<dbReference type="NCBIfam" id="TIGR02074">
    <property type="entry name" value="PBP_1a_fam"/>
    <property type="match status" value="1"/>
</dbReference>
<dbReference type="GO" id="GO:0016020">
    <property type="term" value="C:membrane"/>
    <property type="evidence" value="ECO:0007669"/>
    <property type="project" value="UniProtKB-SubCell"/>
</dbReference>
<dbReference type="Proteomes" id="UP000516013">
    <property type="component" value="Chromosome"/>
</dbReference>
<feature type="region of interest" description="Disordered" evidence="17">
    <location>
        <begin position="1"/>
        <end position="29"/>
    </location>
</feature>
<keyword evidence="9" id="KW-0133">Cell shape</keyword>
<keyword evidence="3" id="KW-0121">Carboxypeptidase</keyword>
<dbReference type="Pfam" id="PF00912">
    <property type="entry name" value="Transgly"/>
    <property type="match status" value="1"/>
</dbReference>
<feature type="region of interest" description="Disordered" evidence="17">
    <location>
        <begin position="654"/>
        <end position="831"/>
    </location>
</feature>
<comment type="pathway">
    <text evidence="2">Cell wall biogenesis; peptidoglycan biosynthesis.</text>
</comment>
<dbReference type="SUPFAM" id="SSF56601">
    <property type="entry name" value="beta-lactamase/transpeptidase-like"/>
    <property type="match status" value="1"/>
</dbReference>
<proteinExistence type="predicted"/>
<dbReference type="GO" id="GO:0030288">
    <property type="term" value="C:outer membrane-bounded periplasmic space"/>
    <property type="evidence" value="ECO:0007669"/>
    <property type="project" value="TreeGrafter"/>
</dbReference>
<feature type="compositionally biased region" description="Polar residues" evidence="17">
    <location>
        <begin position="726"/>
        <end position="737"/>
    </location>
</feature>
<comment type="catalytic activity">
    <reaction evidence="16">
        <text>[GlcNAc-(1-&gt;4)-Mur2Ac(oyl-L-Ala-gamma-D-Glu-L-Lys-D-Ala-D-Ala)](n)-di-trans,octa-cis-undecaprenyl diphosphate + beta-D-GlcNAc-(1-&gt;4)-Mur2Ac(oyl-L-Ala-gamma-D-Glu-L-Lys-D-Ala-D-Ala)-di-trans,octa-cis-undecaprenyl diphosphate = [GlcNAc-(1-&gt;4)-Mur2Ac(oyl-L-Ala-gamma-D-Glu-L-Lys-D-Ala-D-Ala)](n+1)-di-trans,octa-cis-undecaprenyl diphosphate + di-trans,octa-cis-undecaprenyl diphosphate + H(+)</text>
        <dbReference type="Rhea" id="RHEA:23708"/>
        <dbReference type="Rhea" id="RHEA-COMP:9602"/>
        <dbReference type="Rhea" id="RHEA-COMP:9603"/>
        <dbReference type="ChEBI" id="CHEBI:15378"/>
        <dbReference type="ChEBI" id="CHEBI:58405"/>
        <dbReference type="ChEBI" id="CHEBI:60033"/>
        <dbReference type="ChEBI" id="CHEBI:78435"/>
        <dbReference type="EC" id="2.4.99.28"/>
    </reaction>
</comment>
<evidence type="ECO:0000256" key="10">
    <source>
        <dbReference type="ARBA" id="ARBA00022984"/>
    </source>
</evidence>
<dbReference type="GO" id="GO:0009002">
    <property type="term" value="F:serine-type D-Ala-D-Ala carboxypeptidase activity"/>
    <property type="evidence" value="ECO:0007669"/>
    <property type="project" value="UniProtKB-EC"/>
</dbReference>
<evidence type="ECO:0000256" key="13">
    <source>
        <dbReference type="ARBA" id="ARBA00023268"/>
    </source>
</evidence>
<comment type="subcellular location">
    <subcellularLocation>
        <location evidence="1">Membrane</location>
    </subcellularLocation>
</comment>
<dbReference type="GO" id="GO:0006508">
    <property type="term" value="P:proteolysis"/>
    <property type="evidence" value="ECO:0007669"/>
    <property type="project" value="UniProtKB-KW"/>
</dbReference>
<evidence type="ECO:0000256" key="6">
    <source>
        <dbReference type="ARBA" id="ARBA00022679"/>
    </source>
</evidence>
<feature type="domain" description="Glycosyl transferase family 51" evidence="20">
    <location>
        <begin position="113"/>
        <end position="285"/>
    </location>
</feature>
<evidence type="ECO:0000256" key="8">
    <source>
        <dbReference type="ARBA" id="ARBA00022801"/>
    </source>
</evidence>
<evidence type="ECO:0000256" key="18">
    <source>
        <dbReference type="SAM" id="Phobius"/>
    </source>
</evidence>
<dbReference type="InterPro" id="IPR023346">
    <property type="entry name" value="Lysozyme-like_dom_sf"/>
</dbReference>
<evidence type="ECO:0000256" key="4">
    <source>
        <dbReference type="ARBA" id="ARBA00022670"/>
    </source>
</evidence>
<evidence type="ECO:0000256" key="17">
    <source>
        <dbReference type="SAM" id="MobiDB-lite"/>
    </source>
</evidence>
<dbReference type="PANTHER" id="PTHR32282:SF31">
    <property type="entry name" value="PEPTIDOGLYCAN GLYCOSYLTRANSFERASE"/>
    <property type="match status" value="1"/>
</dbReference>
<keyword evidence="13" id="KW-0511">Multifunctional enzyme</keyword>
<feature type="compositionally biased region" description="Basic and acidic residues" evidence="17">
    <location>
        <begin position="822"/>
        <end position="831"/>
    </location>
</feature>
<keyword evidence="10" id="KW-0573">Peptidoglycan synthesis</keyword>
<evidence type="ECO:0000259" key="19">
    <source>
        <dbReference type="Pfam" id="PF00905"/>
    </source>
</evidence>
<feature type="transmembrane region" description="Helical" evidence="18">
    <location>
        <begin position="62"/>
        <end position="81"/>
    </location>
</feature>
<evidence type="ECO:0000256" key="1">
    <source>
        <dbReference type="ARBA" id="ARBA00004370"/>
    </source>
</evidence>
<evidence type="ECO:0000256" key="14">
    <source>
        <dbReference type="ARBA" id="ARBA00023316"/>
    </source>
</evidence>
<feature type="compositionally biased region" description="Low complexity" evidence="17">
    <location>
        <begin position="806"/>
        <end position="817"/>
    </location>
</feature>
<keyword evidence="8" id="KW-0378">Hydrolase</keyword>
<dbReference type="FunFam" id="1.10.3810.10:FF:000003">
    <property type="entry name" value="Penicillin-binding protein 1a"/>
    <property type="match status" value="1"/>
</dbReference>
<keyword evidence="14" id="KW-0961">Cell wall biogenesis/degradation</keyword>
<keyword evidence="6" id="KW-0808">Transferase</keyword>
<feature type="compositionally biased region" description="Polar residues" evidence="17">
    <location>
        <begin position="774"/>
        <end position="785"/>
    </location>
</feature>
<comment type="catalytic activity">
    <reaction evidence="15">
        <text>Preferential cleavage: (Ac)2-L-Lys-D-Ala-|-D-Ala. Also transpeptidation of peptidyl-alanyl moieties that are N-acyl substituents of D-alanine.</text>
        <dbReference type="EC" id="3.4.16.4"/>
    </reaction>
</comment>
<keyword evidence="11 18" id="KW-1133">Transmembrane helix</keyword>
<evidence type="ECO:0000256" key="15">
    <source>
        <dbReference type="ARBA" id="ARBA00034000"/>
    </source>
</evidence>
<evidence type="ECO:0000259" key="20">
    <source>
        <dbReference type="Pfam" id="PF00912"/>
    </source>
</evidence>
<dbReference type="InterPro" id="IPR036950">
    <property type="entry name" value="PBP_transglycosylase"/>
</dbReference>
<protein>
    <submittedName>
        <fullName evidence="21">Penicillin-binding protein 1A</fullName>
    </submittedName>
</protein>
<keyword evidence="5" id="KW-0328">Glycosyltransferase</keyword>
<gene>
    <name evidence="21" type="ORF">IAR63_02965</name>
</gene>
<feature type="domain" description="Penicillin-binding protein transpeptidase" evidence="19">
    <location>
        <begin position="376"/>
        <end position="630"/>
    </location>
</feature>
<dbReference type="GO" id="GO:0008955">
    <property type="term" value="F:peptidoglycan glycosyltransferase activity"/>
    <property type="evidence" value="ECO:0007669"/>
    <property type="project" value="UniProtKB-EC"/>
</dbReference>
<dbReference type="Pfam" id="PF00905">
    <property type="entry name" value="Transpeptidase"/>
    <property type="match status" value="1"/>
</dbReference>
<dbReference type="SUPFAM" id="SSF53955">
    <property type="entry name" value="Lysozyme-like"/>
    <property type="match status" value="1"/>
</dbReference>
<dbReference type="KEGG" id="ccur:IAR63_02965"/>
<dbReference type="InterPro" id="IPR001460">
    <property type="entry name" value="PCN-bd_Tpept"/>
</dbReference>
<dbReference type="InterPro" id="IPR001264">
    <property type="entry name" value="Glyco_trans_51"/>
</dbReference>
<evidence type="ECO:0000256" key="12">
    <source>
        <dbReference type="ARBA" id="ARBA00023136"/>
    </source>
</evidence>
<organism evidence="21 22">
    <name type="scientific">Cylindrospermopsis curvispora GIHE-G1</name>
    <dbReference type="NCBI Taxonomy" id="2666332"/>
    <lineage>
        <taxon>Bacteria</taxon>
        <taxon>Bacillati</taxon>
        <taxon>Cyanobacteriota</taxon>
        <taxon>Cyanophyceae</taxon>
        <taxon>Nostocales</taxon>
        <taxon>Aphanizomenonaceae</taxon>
        <taxon>Cylindrospermopsis</taxon>
    </lineage>
</organism>
<evidence type="ECO:0000313" key="21">
    <source>
        <dbReference type="EMBL" id="QNP30058.1"/>
    </source>
</evidence>
<dbReference type="GO" id="GO:0008658">
    <property type="term" value="F:penicillin binding"/>
    <property type="evidence" value="ECO:0007669"/>
    <property type="project" value="InterPro"/>
</dbReference>
<keyword evidence="7 18" id="KW-0812">Transmembrane</keyword>
<evidence type="ECO:0000256" key="9">
    <source>
        <dbReference type="ARBA" id="ARBA00022960"/>
    </source>
</evidence>
<keyword evidence="22" id="KW-1185">Reference proteome</keyword>
<evidence type="ECO:0000256" key="2">
    <source>
        <dbReference type="ARBA" id="ARBA00004752"/>
    </source>
</evidence>
<dbReference type="RefSeq" id="WP_187706532.1">
    <property type="nucleotide sequence ID" value="NZ_CP060822.1"/>
</dbReference>
<dbReference type="Gene3D" id="1.10.3810.10">
    <property type="entry name" value="Biosynthetic peptidoglycan transglycosylase-like"/>
    <property type="match status" value="1"/>
</dbReference>
<dbReference type="PANTHER" id="PTHR32282">
    <property type="entry name" value="BINDING PROTEIN TRANSPEPTIDASE, PUTATIVE-RELATED"/>
    <property type="match status" value="1"/>
</dbReference>
<sequence>MSDKEKLLLPVGNNQKNENPTDEKPPLTMPPKLRLLVGHIQQLSLVVREKIGRSGKPFYRRVWFWAGLGLGTTIIGFNYGIRKVDSSLPDKSELNAMIRQQTLTIKAGDNTVLMQQGEATREQLKIQQIPDKLQLAFIASEDRRFRQHDGVDIQGIVRAVVSNFQSQNVVQGGSTITQQLARILFLSQERTLWRKLKEVRLAQKIEEELSKQEILERYLNLVYLGSGAYGVADASWVYFGKTVDQLNLSEMATIAGLAPAPNIYAPDKNLPGAIARRNTVLQRMEEDGVITPQEKQSALQQTLTVKTNLPRRFQVTAPYFCAYVQQQLPKYLKPDVLAAGGLTVETSLNPNWQNLAEKVLVRTLKNEGTWGRFREGALVSINPRNGEIQVMVGGKDFAKTQFNRVTQAQRQPGSTFKTFVYAAAIASGKNPNDTYMDRQISFRGYEPKNYSEKFRGLMTMQEALALSINTISLQVLVDVGYEPTIKIAQDMGIKSPLEHNYSLALGSNEVNLLELTSAYGSFATQGLHTEAHAIRRILNRQGDVIWSANFQPKRALDVDSSRIVTKMLTNVVTNGTGRAAQLPDRPVAGKTGTSDESRDLWFIGYIPQIVTGIWLGNDNNRPTYGSSSTAAYTWSKFMEGAVKDLTVEKFPRPSRVAKRKATIKAQPISKKNTGFKISNRDDNSDSQDSTLSTRQSRRRERNYGQLDQDQDTSTRRRRRRRYDVQTVPSSTEENTTSTRRRRRRRYDVQTVPSSTEENTTSTRRRRRRRYDVQTVPSSTEENTTSTRRRRRRRYDVQTVPSSTGENRNSVNNSPNSPARQPSWRERLKPDS</sequence>
<feature type="compositionally biased region" description="Polar residues" evidence="17">
    <location>
        <begin position="750"/>
        <end position="761"/>
    </location>
</feature>
<evidence type="ECO:0000256" key="3">
    <source>
        <dbReference type="ARBA" id="ARBA00022645"/>
    </source>
</evidence>
<dbReference type="EMBL" id="CP060822">
    <property type="protein sequence ID" value="QNP30058.1"/>
    <property type="molecule type" value="Genomic_DNA"/>
</dbReference>
<dbReference type="GO" id="GO:0008360">
    <property type="term" value="P:regulation of cell shape"/>
    <property type="evidence" value="ECO:0007669"/>
    <property type="project" value="UniProtKB-KW"/>
</dbReference>